<dbReference type="EC" id="3.2.1.22" evidence="5"/>
<dbReference type="InterPro" id="IPR008979">
    <property type="entry name" value="Galactose-bd-like_sf"/>
</dbReference>
<comment type="similarity">
    <text evidence="1 5">Belongs to the glycosyl hydrolase 27 family.</text>
</comment>
<dbReference type="InterPro" id="IPR041233">
    <property type="entry name" value="Melibiase_C"/>
</dbReference>
<evidence type="ECO:0000256" key="6">
    <source>
        <dbReference type="SAM" id="SignalP"/>
    </source>
</evidence>
<dbReference type="Gene3D" id="2.60.40.1180">
    <property type="entry name" value="Golgi alpha-mannosidase II"/>
    <property type="match status" value="1"/>
</dbReference>
<dbReference type="PANTHER" id="PTHR11452">
    <property type="entry name" value="ALPHA-GALACTOSIDASE/ALPHA-N-ACETYLGALACTOSAMINIDASE"/>
    <property type="match status" value="1"/>
</dbReference>
<proteinExistence type="inferred from homology"/>
<dbReference type="Proteomes" id="UP000542776">
    <property type="component" value="Unassembled WGS sequence"/>
</dbReference>
<dbReference type="GO" id="GO:0030246">
    <property type="term" value="F:carbohydrate binding"/>
    <property type="evidence" value="ECO:0007669"/>
    <property type="project" value="InterPro"/>
</dbReference>
<dbReference type="InterPro" id="IPR013780">
    <property type="entry name" value="Glyco_hydro_b"/>
</dbReference>
<evidence type="ECO:0000313" key="9">
    <source>
        <dbReference type="Proteomes" id="UP000542776"/>
    </source>
</evidence>
<name>A0A7W6H910_9HYPH</name>
<reference evidence="8 9" key="1">
    <citation type="submission" date="2020-08" db="EMBL/GenBank/DDBJ databases">
        <title>Genomic Encyclopedia of Type Strains, Phase IV (KMG-IV): sequencing the most valuable type-strain genomes for metagenomic binning, comparative biology and taxonomic classification.</title>
        <authorList>
            <person name="Goeker M."/>
        </authorList>
    </citation>
    <scope>NUCLEOTIDE SEQUENCE [LARGE SCALE GENOMIC DNA]</scope>
    <source>
        <strain evidence="8 9">DSM 102238</strain>
    </source>
</reference>
<dbReference type="SUPFAM" id="SSF51445">
    <property type="entry name" value="(Trans)glycosidases"/>
    <property type="match status" value="1"/>
</dbReference>
<dbReference type="CDD" id="cd14792">
    <property type="entry name" value="GH27"/>
    <property type="match status" value="1"/>
</dbReference>
<accession>A0A7W6H910</accession>
<dbReference type="RefSeq" id="WP_183202741.1">
    <property type="nucleotide sequence ID" value="NZ_JACIEK010000029.1"/>
</dbReference>
<dbReference type="InterPro" id="IPR005084">
    <property type="entry name" value="CBM6"/>
</dbReference>
<comment type="caution">
    <text evidence="8">The sequence shown here is derived from an EMBL/GenBank/DDBJ whole genome shotgun (WGS) entry which is preliminary data.</text>
</comment>
<evidence type="ECO:0000256" key="5">
    <source>
        <dbReference type="RuleBase" id="RU361168"/>
    </source>
</evidence>
<dbReference type="Gene3D" id="2.60.120.260">
    <property type="entry name" value="Galactose-binding domain-like"/>
    <property type="match status" value="2"/>
</dbReference>
<feature type="domain" description="CBM6" evidence="7">
    <location>
        <begin position="557"/>
        <end position="687"/>
    </location>
</feature>
<keyword evidence="5" id="KW-1015">Disulfide bond</keyword>
<dbReference type="PROSITE" id="PS51175">
    <property type="entry name" value="CBM6"/>
    <property type="match status" value="1"/>
</dbReference>
<organism evidence="8 9">
    <name type="scientific">Aureimonas pseudogalii</name>
    <dbReference type="NCBI Taxonomy" id="1744844"/>
    <lineage>
        <taxon>Bacteria</taxon>
        <taxon>Pseudomonadati</taxon>
        <taxon>Pseudomonadota</taxon>
        <taxon>Alphaproteobacteria</taxon>
        <taxon>Hyphomicrobiales</taxon>
        <taxon>Aurantimonadaceae</taxon>
        <taxon>Aureimonas</taxon>
    </lineage>
</organism>
<gene>
    <name evidence="8" type="ORF">GGR04_004622</name>
</gene>
<dbReference type="InterPro" id="IPR017853">
    <property type="entry name" value="GH"/>
</dbReference>
<dbReference type="InterPro" id="IPR013785">
    <property type="entry name" value="Aldolase_TIM"/>
</dbReference>
<sequence length="693" mass="72784">MQNRSIRKTAKTLLLAGSMLTASGLLHAAHAQAVDVAVPPAPMGWASWNSFGTDITETIIKDQANAIKEFNTRLPPNTPKYNQVNIDAGFWMIGQGRRSDGSQNIDATKWTGGSLKSSVNYIHSLGLKAGAYMDVGFNGCAGHAGSEGYYFPDIQRFADNGFDYIKVDFCGGRGQGLGPKEAYSKIALAVQSAVIQAQRDIYLSICNWGFYGPPGFSDSGKGPWTWAPGINGIASNMWRTSDDITFAVGSNARASAEDVLVNFRANYHPEAQHTGYYNDPDMMVIGMDGVDLNPADPVQSRAHMSLWAVSGAPLMMGNNMKTLLQQPQFSAILTNPAVIKIDQDSRGLPPIRVDTPAVGQEIYARRLAGKGQRAVVLLNTNLQPVKMSFTAAQLGLLPTGALSVKDVWANTPAERASGRYEATVPAFGTMMFLVSGTDTTSVPSAVRAGTSPAGYPTFTATLAPATSSRTAGVYEGETHLDIEYVNERTDTVVMAMTTNDGEATNVAFPPTGRGGRGTVSVVNLLKRTGPNVVSFQALDRNAGSRVSTVSVAPGPVPGLQPASFAAGATTTVTGAASLGDCSACPGGKKVSFVGTGWGNSGTVTFGGINAPQDGTYRINVAYLSAESRQATVEVNGGAAQTASFYRAKDWNTVQVTPVTVSLKKGANSLTFSNAAGFAPDITALSAPLPVASN</sequence>
<dbReference type="GO" id="GO:0004557">
    <property type="term" value="F:alpha-galactosidase activity"/>
    <property type="evidence" value="ECO:0007669"/>
    <property type="project" value="UniProtKB-EC"/>
</dbReference>
<dbReference type="Pfam" id="PF17801">
    <property type="entry name" value="Melibiase_C"/>
    <property type="match status" value="1"/>
</dbReference>
<dbReference type="InterPro" id="IPR002241">
    <property type="entry name" value="Glyco_hydro_27"/>
</dbReference>
<comment type="catalytic activity">
    <reaction evidence="5">
        <text>Hydrolysis of terminal, non-reducing alpha-D-galactose residues in alpha-D-galactosides, including galactose oligosaccharides, galactomannans and galactolipids.</text>
        <dbReference type="EC" id="3.2.1.22"/>
    </reaction>
</comment>
<keyword evidence="9" id="KW-1185">Reference proteome</keyword>
<evidence type="ECO:0000313" key="8">
    <source>
        <dbReference type="EMBL" id="MBB4000742.1"/>
    </source>
</evidence>
<feature type="chain" id="PRO_5030969697" description="Alpha-galactosidase" evidence="6">
    <location>
        <begin position="29"/>
        <end position="693"/>
    </location>
</feature>
<evidence type="ECO:0000256" key="1">
    <source>
        <dbReference type="ARBA" id="ARBA00009743"/>
    </source>
</evidence>
<dbReference type="EMBL" id="JACIEK010000029">
    <property type="protein sequence ID" value="MBB4000742.1"/>
    <property type="molecule type" value="Genomic_DNA"/>
</dbReference>
<dbReference type="SUPFAM" id="SSF51011">
    <property type="entry name" value="Glycosyl hydrolase domain"/>
    <property type="match status" value="1"/>
</dbReference>
<dbReference type="PANTHER" id="PTHR11452:SF75">
    <property type="entry name" value="ALPHA-GALACTOSIDASE MEL1"/>
    <property type="match status" value="1"/>
</dbReference>
<dbReference type="PRINTS" id="PR00740">
    <property type="entry name" value="GLHYDRLASE27"/>
</dbReference>
<keyword evidence="2 6" id="KW-0732">Signal</keyword>
<feature type="signal peptide" evidence="6">
    <location>
        <begin position="1"/>
        <end position="28"/>
    </location>
</feature>
<evidence type="ECO:0000256" key="3">
    <source>
        <dbReference type="ARBA" id="ARBA00022801"/>
    </source>
</evidence>
<dbReference type="SUPFAM" id="SSF49785">
    <property type="entry name" value="Galactose-binding domain-like"/>
    <property type="match status" value="1"/>
</dbReference>
<dbReference type="GO" id="GO:0005975">
    <property type="term" value="P:carbohydrate metabolic process"/>
    <property type="evidence" value="ECO:0007669"/>
    <property type="project" value="InterPro"/>
</dbReference>
<dbReference type="Pfam" id="PF16499">
    <property type="entry name" value="Melibiase_2"/>
    <property type="match status" value="1"/>
</dbReference>
<evidence type="ECO:0000259" key="7">
    <source>
        <dbReference type="PROSITE" id="PS51175"/>
    </source>
</evidence>
<keyword evidence="3 5" id="KW-0378">Hydrolase</keyword>
<keyword evidence="4 5" id="KW-0326">Glycosidase</keyword>
<evidence type="ECO:0000256" key="2">
    <source>
        <dbReference type="ARBA" id="ARBA00022729"/>
    </source>
</evidence>
<protein>
    <recommendedName>
        <fullName evidence="5">Alpha-galactosidase</fullName>
        <ecNumber evidence="5">3.2.1.22</ecNumber>
    </recommendedName>
    <alternativeName>
        <fullName evidence="5">Melibiase</fullName>
    </alternativeName>
</protein>
<dbReference type="AlphaFoldDB" id="A0A7W6H910"/>
<dbReference type="Gene3D" id="3.20.20.70">
    <property type="entry name" value="Aldolase class I"/>
    <property type="match status" value="1"/>
</dbReference>
<dbReference type="InterPro" id="IPR055240">
    <property type="entry name" value="CBM13-like"/>
</dbReference>
<dbReference type="CDD" id="cd04081">
    <property type="entry name" value="CBM35_galactosidase-like"/>
    <property type="match status" value="1"/>
</dbReference>
<dbReference type="Pfam" id="PF22704">
    <property type="entry name" value="CBM13-like"/>
    <property type="match status" value="1"/>
</dbReference>
<evidence type="ECO:0000256" key="4">
    <source>
        <dbReference type="ARBA" id="ARBA00023295"/>
    </source>
</evidence>